<dbReference type="CDD" id="cd18731">
    <property type="entry name" value="PIN_NgFitB-like"/>
    <property type="match status" value="1"/>
</dbReference>
<proteinExistence type="inferred from homology"/>
<dbReference type="EMBL" id="JBHSWN010000001">
    <property type="protein sequence ID" value="MFC6791402.1"/>
    <property type="molecule type" value="Genomic_DNA"/>
</dbReference>
<sequence>MIVVDTNVISELWRIAPDPAVLAWVDAQAIETLYLSAVTVAELRFGIAAMPDGRRQTIYRDRLEQDLLPAFSGRVLPFDLDASRLYAQFMARARGAGKAIGQSDGFIAASAAARGFAVATRDTGPFEAAGVATFNPWVAGSSP</sequence>
<evidence type="ECO:0000256" key="6">
    <source>
        <dbReference type="ARBA" id="ARBA00022842"/>
    </source>
</evidence>
<organism evidence="10 11">
    <name type="scientific">Methylobacterium komagatae</name>
    <dbReference type="NCBI Taxonomy" id="374425"/>
    <lineage>
        <taxon>Bacteria</taxon>
        <taxon>Pseudomonadati</taxon>
        <taxon>Pseudomonadota</taxon>
        <taxon>Alphaproteobacteria</taxon>
        <taxon>Hyphomicrobiales</taxon>
        <taxon>Methylobacteriaceae</taxon>
        <taxon>Methylobacterium</taxon>
    </lineage>
</organism>
<comment type="function">
    <text evidence="8">Toxic component of a toxin-antitoxin (TA) system. An RNase.</text>
</comment>
<dbReference type="SUPFAM" id="SSF88723">
    <property type="entry name" value="PIN domain-like"/>
    <property type="match status" value="1"/>
</dbReference>
<protein>
    <recommendedName>
        <fullName evidence="8">Ribonuclease VapC</fullName>
        <shortName evidence="8">RNase VapC</shortName>
        <ecNumber evidence="8">3.1.-.-</ecNumber>
    </recommendedName>
    <alternativeName>
        <fullName evidence="8">Toxin VapC</fullName>
    </alternativeName>
</protein>
<dbReference type="PANTHER" id="PTHR33653">
    <property type="entry name" value="RIBONUCLEASE VAPC2"/>
    <property type="match status" value="1"/>
</dbReference>
<evidence type="ECO:0000256" key="4">
    <source>
        <dbReference type="ARBA" id="ARBA00022723"/>
    </source>
</evidence>
<comment type="cofactor">
    <cofactor evidence="1 8">
        <name>Mg(2+)</name>
        <dbReference type="ChEBI" id="CHEBI:18420"/>
    </cofactor>
</comment>
<gene>
    <name evidence="8" type="primary">vapC</name>
    <name evidence="10" type="ORF">ACFQE0_18330</name>
</gene>
<dbReference type="InterPro" id="IPR029060">
    <property type="entry name" value="PIN-like_dom_sf"/>
</dbReference>
<evidence type="ECO:0000313" key="10">
    <source>
        <dbReference type="EMBL" id="MFC6791402.1"/>
    </source>
</evidence>
<dbReference type="Proteomes" id="UP001596292">
    <property type="component" value="Unassembled WGS sequence"/>
</dbReference>
<dbReference type="InterPro" id="IPR050556">
    <property type="entry name" value="Type_II_TA_system_RNase"/>
</dbReference>
<dbReference type="Pfam" id="PF01850">
    <property type="entry name" value="PIN"/>
    <property type="match status" value="1"/>
</dbReference>
<comment type="similarity">
    <text evidence="7 8">Belongs to the PINc/VapC protein family.</text>
</comment>
<dbReference type="RefSeq" id="WP_378972241.1">
    <property type="nucleotide sequence ID" value="NZ_JBHSWN010000001.1"/>
</dbReference>
<reference evidence="11" key="1">
    <citation type="journal article" date="2019" name="Int. J. Syst. Evol. Microbiol.">
        <title>The Global Catalogue of Microorganisms (GCM) 10K type strain sequencing project: providing services to taxonomists for standard genome sequencing and annotation.</title>
        <authorList>
            <consortium name="The Broad Institute Genomics Platform"/>
            <consortium name="The Broad Institute Genome Sequencing Center for Infectious Disease"/>
            <person name="Wu L."/>
            <person name="Ma J."/>
        </authorList>
    </citation>
    <scope>NUCLEOTIDE SEQUENCE [LARGE SCALE GENOMIC DNA]</scope>
    <source>
        <strain evidence="11">CCUG 48316</strain>
    </source>
</reference>
<keyword evidence="3 8" id="KW-0540">Nuclease</keyword>
<dbReference type="InterPro" id="IPR002716">
    <property type="entry name" value="PIN_dom"/>
</dbReference>
<dbReference type="EC" id="3.1.-.-" evidence="8"/>
<evidence type="ECO:0000256" key="1">
    <source>
        <dbReference type="ARBA" id="ARBA00001946"/>
    </source>
</evidence>
<evidence type="ECO:0000256" key="2">
    <source>
        <dbReference type="ARBA" id="ARBA00022649"/>
    </source>
</evidence>
<name>A0ABW2BNB2_9HYPH</name>
<evidence type="ECO:0000256" key="5">
    <source>
        <dbReference type="ARBA" id="ARBA00022801"/>
    </source>
</evidence>
<dbReference type="PANTHER" id="PTHR33653:SF1">
    <property type="entry name" value="RIBONUCLEASE VAPC2"/>
    <property type="match status" value="1"/>
</dbReference>
<keyword evidence="11" id="KW-1185">Reference proteome</keyword>
<comment type="caution">
    <text evidence="10">The sequence shown here is derived from an EMBL/GenBank/DDBJ whole genome shotgun (WGS) entry which is preliminary data.</text>
</comment>
<keyword evidence="5 8" id="KW-0378">Hydrolase</keyword>
<keyword evidence="4 8" id="KW-0479">Metal-binding</keyword>
<evidence type="ECO:0000259" key="9">
    <source>
        <dbReference type="Pfam" id="PF01850"/>
    </source>
</evidence>
<evidence type="ECO:0000313" key="11">
    <source>
        <dbReference type="Proteomes" id="UP001596292"/>
    </source>
</evidence>
<feature type="binding site" evidence="8">
    <location>
        <position position="104"/>
    </location>
    <ligand>
        <name>Mg(2+)</name>
        <dbReference type="ChEBI" id="CHEBI:18420"/>
    </ligand>
</feature>
<keyword evidence="8" id="KW-0800">Toxin</keyword>
<dbReference type="Gene3D" id="3.40.50.1010">
    <property type="entry name" value="5'-nuclease"/>
    <property type="match status" value="1"/>
</dbReference>
<evidence type="ECO:0000256" key="3">
    <source>
        <dbReference type="ARBA" id="ARBA00022722"/>
    </source>
</evidence>
<feature type="binding site" evidence="8">
    <location>
        <position position="5"/>
    </location>
    <ligand>
        <name>Mg(2+)</name>
        <dbReference type="ChEBI" id="CHEBI:18420"/>
    </ligand>
</feature>
<keyword evidence="2 8" id="KW-1277">Toxin-antitoxin system</keyword>
<dbReference type="HAMAP" id="MF_00265">
    <property type="entry name" value="VapC_Nob1"/>
    <property type="match status" value="1"/>
</dbReference>
<evidence type="ECO:0000256" key="8">
    <source>
        <dbReference type="HAMAP-Rule" id="MF_00265"/>
    </source>
</evidence>
<accession>A0ABW2BNB2</accession>
<keyword evidence="6 8" id="KW-0460">Magnesium</keyword>
<feature type="domain" description="PIN" evidence="9">
    <location>
        <begin position="2"/>
        <end position="127"/>
    </location>
</feature>
<dbReference type="InterPro" id="IPR022907">
    <property type="entry name" value="VapC_family"/>
</dbReference>
<evidence type="ECO:0000256" key="7">
    <source>
        <dbReference type="ARBA" id="ARBA00038093"/>
    </source>
</evidence>